<comment type="similarity">
    <text evidence="2">Belongs to the aldo/keto reductase family. Aldo/keto reductase 2 subfamily.</text>
</comment>
<dbReference type="InterPro" id="IPR023210">
    <property type="entry name" value="NADP_OxRdtase_dom"/>
</dbReference>
<accession>A0A284RJG5</accession>
<dbReference type="SUPFAM" id="SSF51430">
    <property type="entry name" value="NAD(P)-linked oxidoreductase"/>
    <property type="match status" value="1"/>
</dbReference>
<protein>
    <submittedName>
        <fullName evidence="4">Probable Aryl-alcohol dehydrogenase [NADP(+)]</fullName>
    </submittedName>
</protein>
<keyword evidence="5" id="KW-1185">Reference proteome</keyword>
<feature type="domain" description="NADP-dependent oxidoreductase" evidence="3">
    <location>
        <begin position="30"/>
        <end position="341"/>
    </location>
</feature>
<keyword evidence="1" id="KW-0560">Oxidoreductase</keyword>
<dbReference type="EMBL" id="FUEG01000009">
    <property type="protein sequence ID" value="SJL08880.1"/>
    <property type="molecule type" value="Genomic_DNA"/>
</dbReference>
<evidence type="ECO:0000313" key="5">
    <source>
        <dbReference type="Proteomes" id="UP000219338"/>
    </source>
</evidence>
<dbReference type="AlphaFoldDB" id="A0A284RJG5"/>
<dbReference type="InterPro" id="IPR036812">
    <property type="entry name" value="NAD(P)_OxRdtase_dom_sf"/>
</dbReference>
<proteinExistence type="inferred from homology"/>
<dbReference type="OMA" id="IALQPHY"/>
<organism evidence="4 5">
    <name type="scientific">Armillaria ostoyae</name>
    <name type="common">Armillaria root rot fungus</name>
    <dbReference type="NCBI Taxonomy" id="47428"/>
    <lineage>
        <taxon>Eukaryota</taxon>
        <taxon>Fungi</taxon>
        <taxon>Dikarya</taxon>
        <taxon>Basidiomycota</taxon>
        <taxon>Agaricomycotina</taxon>
        <taxon>Agaricomycetes</taxon>
        <taxon>Agaricomycetidae</taxon>
        <taxon>Agaricales</taxon>
        <taxon>Marasmiineae</taxon>
        <taxon>Physalacriaceae</taxon>
        <taxon>Armillaria</taxon>
    </lineage>
</organism>
<dbReference type="InterPro" id="IPR050523">
    <property type="entry name" value="AKR_Detox_Biosynth"/>
</dbReference>
<name>A0A284RJG5_ARMOS</name>
<dbReference type="PANTHER" id="PTHR43364">
    <property type="entry name" value="NADH-SPECIFIC METHYLGLYOXAL REDUCTASE-RELATED"/>
    <property type="match status" value="1"/>
</dbReference>
<dbReference type="Pfam" id="PF00248">
    <property type="entry name" value="Aldo_ket_red"/>
    <property type="match status" value="1"/>
</dbReference>
<dbReference type="PANTHER" id="PTHR43364:SF2">
    <property type="entry name" value="ARYL-ALCOHOL DEHYDROGENASE AAD10-RELATED"/>
    <property type="match status" value="1"/>
</dbReference>
<evidence type="ECO:0000313" key="4">
    <source>
        <dbReference type="EMBL" id="SJL08880.1"/>
    </source>
</evidence>
<gene>
    <name evidence="4" type="ORF">ARMOST_12252</name>
</gene>
<dbReference type="GO" id="GO:0016491">
    <property type="term" value="F:oxidoreductase activity"/>
    <property type="evidence" value="ECO:0007669"/>
    <property type="project" value="UniProtKB-KW"/>
</dbReference>
<dbReference type="OrthoDB" id="48988at2759"/>
<dbReference type="Proteomes" id="UP000219338">
    <property type="component" value="Unassembled WGS sequence"/>
</dbReference>
<evidence type="ECO:0000256" key="1">
    <source>
        <dbReference type="ARBA" id="ARBA00023002"/>
    </source>
</evidence>
<dbReference type="Gene3D" id="3.20.20.100">
    <property type="entry name" value="NADP-dependent oxidoreductase domain"/>
    <property type="match status" value="1"/>
</dbReference>
<sequence length="384" mass="42741">MSLFQVASDPPTKLGIYRVLSSRAGVRVSPLVLGAMSVGDKWEAHGMGSMNKESSFKLLDAYFDMGGNFIDTANGYQDETSEEFIGEWAEKRGIRDQLVIATKYTTNFKRGNDAIAQKVNYVGNSTKSMYVSVEASLKKLRTSYIDILYVHWWDYETSIPEVMDSLHNLVAAQKVLYLGVSDTPAWVVSQANQYAVDHGKTPFVVYQGKWSILERSFEREIIPMARSLGMALSPWGVLGQGKLRTDAEEERRKETGEKGRLMWGPNWERNEVEVKVCRALEKVAAEVGVGSNITAVAIAYVMHKTPYVFPIIGGRKVEHLEANLKALDISLSKEQIEYLESTVPFDPGFPTTMIFPPCVGREDGKTARSPTHHALIEGDSEANG</sequence>
<dbReference type="STRING" id="47428.A0A284RJG5"/>
<evidence type="ECO:0000256" key="2">
    <source>
        <dbReference type="ARBA" id="ARBA00038157"/>
    </source>
</evidence>
<evidence type="ECO:0000259" key="3">
    <source>
        <dbReference type="Pfam" id="PF00248"/>
    </source>
</evidence>
<reference evidence="5" key="1">
    <citation type="journal article" date="2017" name="Nat. Ecol. Evol.">
        <title>Genome expansion and lineage-specific genetic innovations in the forest pathogenic fungi Armillaria.</title>
        <authorList>
            <person name="Sipos G."/>
            <person name="Prasanna A.N."/>
            <person name="Walter M.C."/>
            <person name="O'Connor E."/>
            <person name="Balint B."/>
            <person name="Krizsan K."/>
            <person name="Kiss B."/>
            <person name="Hess J."/>
            <person name="Varga T."/>
            <person name="Slot J."/>
            <person name="Riley R."/>
            <person name="Boka B."/>
            <person name="Rigling D."/>
            <person name="Barry K."/>
            <person name="Lee J."/>
            <person name="Mihaltcheva S."/>
            <person name="LaButti K."/>
            <person name="Lipzen A."/>
            <person name="Waldron R."/>
            <person name="Moloney N.M."/>
            <person name="Sperisen C."/>
            <person name="Kredics L."/>
            <person name="Vagvoelgyi C."/>
            <person name="Patrignani A."/>
            <person name="Fitzpatrick D."/>
            <person name="Nagy I."/>
            <person name="Doyle S."/>
            <person name="Anderson J.B."/>
            <person name="Grigoriev I.V."/>
            <person name="Gueldener U."/>
            <person name="Muensterkoetter M."/>
            <person name="Nagy L.G."/>
        </authorList>
    </citation>
    <scope>NUCLEOTIDE SEQUENCE [LARGE SCALE GENOMIC DNA]</scope>
    <source>
        <strain evidence="5">C18/9</strain>
    </source>
</reference>